<evidence type="ECO:0000256" key="1">
    <source>
        <dbReference type="SAM" id="Phobius"/>
    </source>
</evidence>
<sequence length="219" mass="25343">MGARASFPNWIKNWTPALVLVVTCVYVALTFYMLREMKEQTTLTRSSYQETLRAFLALELSHGQFIGARPEAVTADVKMKNKQSTLAEVIHLVSEVYEFGMDRVSVRDSLLDTCATFPACLDILSGRFSKYIPPKDSFSYAQMWKLEESRVGADGTFFLHLLVLYRDVFGSYRDTYCTFKLNTNRNVRYIYPVYDCYDYSQEEAQKVLATIQREMARQE</sequence>
<dbReference type="Proteomes" id="UP000315525">
    <property type="component" value="Unassembled WGS sequence"/>
</dbReference>
<dbReference type="EMBL" id="SOJN01000046">
    <property type="protein sequence ID" value="TET46667.1"/>
    <property type="molecule type" value="Genomic_DNA"/>
</dbReference>
<organism evidence="2 3">
    <name type="scientific">candidate division TA06 bacterium</name>
    <dbReference type="NCBI Taxonomy" id="2250710"/>
    <lineage>
        <taxon>Bacteria</taxon>
        <taxon>Bacteria division TA06</taxon>
    </lineage>
</organism>
<proteinExistence type="predicted"/>
<keyword evidence="1" id="KW-0812">Transmembrane</keyword>
<accession>A0A523UVW2</accession>
<protein>
    <submittedName>
        <fullName evidence="2">Uncharacterized protein</fullName>
    </submittedName>
</protein>
<reference evidence="2 3" key="1">
    <citation type="submission" date="2019-03" db="EMBL/GenBank/DDBJ databases">
        <title>Metabolic potential of uncultured bacteria and archaea associated with petroleum seepage in deep-sea sediments.</title>
        <authorList>
            <person name="Dong X."/>
            <person name="Hubert C."/>
        </authorList>
    </citation>
    <scope>NUCLEOTIDE SEQUENCE [LARGE SCALE GENOMIC DNA]</scope>
    <source>
        <strain evidence="2">E44_bin18</strain>
    </source>
</reference>
<name>A0A523UVW2_UNCT6</name>
<evidence type="ECO:0000313" key="3">
    <source>
        <dbReference type="Proteomes" id="UP000315525"/>
    </source>
</evidence>
<feature type="transmembrane region" description="Helical" evidence="1">
    <location>
        <begin position="14"/>
        <end position="34"/>
    </location>
</feature>
<gene>
    <name evidence="2" type="ORF">E3J62_03440</name>
</gene>
<dbReference type="AlphaFoldDB" id="A0A523UVW2"/>
<keyword evidence="1" id="KW-0472">Membrane</keyword>
<comment type="caution">
    <text evidence="2">The sequence shown here is derived from an EMBL/GenBank/DDBJ whole genome shotgun (WGS) entry which is preliminary data.</text>
</comment>
<evidence type="ECO:0000313" key="2">
    <source>
        <dbReference type="EMBL" id="TET46667.1"/>
    </source>
</evidence>
<keyword evidence="1" id="KW-1133">Transmembrane helix</keyword>